<dbReference type="Pfam" id="PF24740">
    <property type="entry name" value="DUF7691"/>
    <property type="match status" value="1"/>
</dbReference>
<sequence length="217" mass="24031">MSRVITYNTAAKADVLSYLGAGEKLTAEQHRVLGMVRDRAEAAQRDLDAQRVDWGPAIPEALGHLLDGRADSTAHYAAGAYATALQCIIDINGSDPYELGVYSKPATFFLALDEELRRVGVSEDLLLYPHVFSGPPKEIPFFFPHAVDGPHIGMFPLAKAKPAADAYRAAYEAVSPDFRSEVYGFVVLLEREHDEWEYATKAIDWYDQDTIFFSITG</sequence>
<dbReference type="Proteomes" id="UP001501455">
    <property type="component" value="Unassembled WGS sequence"/>
</dbReference>
<organism evidence="2 3">
    <name type="scientific">Streptomyces prasinosporus</name>
    <dbReference type="NCBI Taxonomy" id="68256"/>
    <lineage>
        <taxon>Bacteria</taxon>
        <taxon>Bacillati</taxon>
        <taxon>Actinomycetota</taxon>
        <taxon>Actinomycetes</taxon>
        <taxon>Kitasatosporales</taxon>
        <taxon>Streptomycetaceae</taxon>
        <taxon>Streptomyces</taxon>
        <taxon>Streptomyces albogriseolus group</taxon>
    </lineage>
</organism>
<feature type="domain" description="DUF7691" evidence="1">
    <location>
        <begin position="1"/>
        <end position="214"/>
    </location>
</feature>
<name>A0ABP6TTP9_9ACTN</name>
<evidence type="ECO:0000313" key="3">
    <source>
        <dbReference type="Proteomes" id="UP001501455"/>
    </source>
</evidence>
<gene>
    <name evidence="2" type="ORF">GCM10019016_050020</name>
</gene>
<protein>
    <recommendedName>
        <fullName evidence="1">DUF7691 domain-containing protein</fullName>
    </recommendedName>
</protein>
<keyword evidence="3" id="KW-1185">Reference proteome</keyword>
<dbReference type="RefSeq" id="WP_193458064.1">
    <property type="nucleotide sequence ID" value="NZ_BAAAXF010000035.1"/>
</dbReference>
<evidence type="ECO:0000259" key="1">
    <source>
        <dbReference type="Pfam" id="PF24740"/>
    </source>
</evidence>
<comment type="caution">
    <text evidence="2">The sequence shown here is derived from an EMBL/GenBank/DDBJ whole genome shotgun (WGS) entry which is preliminary data.</text>
</comment>
<reference evidence="3" key="1">
    <citation type="journal article" date="2019" name="Int. J. Syst. Evol. Microbiol.">
        <title>The Global Catalogue of Microorganisms (GCM) 10K type strain sequencing project: providing services to taxonomists for standard genome sequencing and annotation.</title>
        <authorList>
            <consortium name="The Broad Institute Genomics Platform"/>
            <consortium name="The Broad Institute Genome Sequencing Center for Infectious Disease"/>
            <person name="Wu L."/>
            <person name="Ma J."/>
        </authorList>
    </citation>
    <scope>NUCLEOTIDE SEQUENCE [LARGE SCALE GENOMIC DNA]</scope>
    <source>
        <strain evidence="3">JCM 4816</strain>
    </source>
</reference>
<dbReference type="EMBL" id="BAAAXF010000035">
    <property type="protein sequence ID" value="GAA3497899.1"/>
    <property type="molecule type" value="Genomic_DNA"/>
</dbReference>
<proteinExistence type="predicted"/>
<evidence type="ECO:0000313" key="2">
    <source>
        <dbReference type="EMBL" id="GAA3497899.1"/>
    </source>
</evidence>
<accession>A0ABP6TTP9</accession>
<dbReference type="InterPro" id="IPR056108">
    <property type="entry name" value="DUF7691"/>
</dbReference>